<organism evidence="3 4">
    <name type="scientific">Paenibacillus planticolens</name>
    <dbReference type="NCBI Taxonomy" id="2654976"/>
    <lineage>
        <taxon>Bacteria</taxon>
        <taxon>Bacillati</taxon>
        <taxon>Bacillota</taxon>
        <taxon>Bacilli</taxon>
        <taxon>Bacillales</taxon>
        <taxon>Paenibacillaceae</taxon>
        <taxon>Paenibacillus</taxon>
    </lineage>
</organism>
<dbReference type="Gene3D" id="2.60.40.1080">
    <property type="match status" value="1"/>
</dbReference>
<dbReference type="InterPro" id="IPR003343">
    <property type="entry name" value="Big_2"/>
</dbReference>
<dbReference type="PROSITE" id="PS00018">
    <property type="entry name" value="EF_HAND_1"/>
    <property type="match status" value="1"/>
</dbReference>
<dbReference type="EMBL" id="WHNZ01000074">
    <property type="protein sequence ID" value="NOV03977.1"/>
    <property type="molecule type" value="Genomic_DNA"/>
</dbReference>
<dbReference type="Pfam" id="PF21466">
    <property type="entry name" value="GH101_dom-5"/>
    <property type="match status" value="1"/>
</dbReference>
<dbReference type="SUPFAM" id="SSF49384">
    <property type="entry name" value="Carbohydrate-binding domain"/>
    <property type="match status" value="1"/>
</dbReference>
<dbReference type="Pfam" id="PF18080">
    <property type="entry name" value="Gal_mutarotas_3"/>
    <property type="match status" value="1"/>
</dbReference>
<dbReference type="InterPro" id="IPR040502">
    <property type="entry name" value="GH101_dom-6"/>
</dbReference>
<dbReference type="SUPFAM" id="SSF49785">
    <property type="entry name" value="Galactose-binding domain-like"/>
    <property type="match status" value="1"/>
</dbReference>
<feature type="domain" description="Dockerin" evidence="2">
    <location>
        <begin position="1422"/>
        <end position="1484"/>
    </location>
</feature>
<dbReference type="InterPro" id="IPR008964">
    <property type="entry name" value="Invasin/intimin_cell_adhesion"/>
</dbReference>
<dbReference type="InterPro" id="IPR049314">
    <property type="entry name" value="GH101_dom-5"/>
</dbReference>
<dbReference type="InterPro" id="IPR008979">
    <property type="entry name" value="Galactose-bd-like_sf"/>
</dbReference>
<dbReference type="Proteomes" id="UP000618579">
    <property type="component" value="Unassembled WGS sequence"/>
</dbReference>
<dbReference type="Pfam" id="PF02368">
    <property type="entry name" value="Big_2"/>
    <property type="match status" value="1"/>
</dbReference>
<dbReference type="SUPFAM" id="SSF49899">
    <property type="entry name" value="Concanavalin A-like lectins/glucanases"/>
    <property type="match status" value="1"/>
</dbReference>
<dbReference type="InterPro" id="IPR018247">
    <property type="entry name" value="EF_Hand_1_Ca_BS"/>
</dbReference>
<dbReference type="InterPro" id="IPR035364">
    <property type="entry name" value="Beta_sandwich_GH101"/>
</dbReference>
<dbReference type="PROSITE" id="PS51766">
    <property type="entry name" value="DOCKERIN"/>
    <property type="match status" value="1"/>
</dbReference>
<dbReference type="InterPro" id="IPR008965">
    <property type="entry name" value="CBM2/CBM3_carb-bd_dom_sf"/>
</dbReference>
<dbReference type="Pfam" id="PF00404">
    <property type="entry name" value="Dockerin_1"/>
    <property type="match status" value="1"/>
</dbReference>
<gene>
    <name evidence="3" type="ORF">GC097_28735</name>
</gene>
<name>A0ABX1ZVF2_9BACL</name>
<dbReference type="Gene3D" id="1.10.1330.10">
    <property type="entry name" value="Dockerin domain"/>
    <property type="match status" value="1"/>
</dbReference>
<feature type="signal peptide" evidence="1">
    <location>
        <begin position="1"/>
        <end position="26"/>
    </location>
</feature>
<dbReference type="InterPro" id="IPR016134">
    <property type="entry name" value="Dockerin_dom"/>
</dbReference>
<dbReference type="Gene3D" id="2.60.40.680">
    <property type="match status" value="1"/>
</dbReference>
<protein>
    <recommendedName>
        <fullName evidence="2">Dockerin domain-containing protein</fullName>
    </recommendedName>
</protein>
<dbReference type="SMART" id="SM00635">
    <property type="entry name" value="BID_2"/>
    <property type="match status" value="1"/>
</dbReference>
<dbReference type="RefSeq" id="WP_171686787.1">
    <property type="nucleotide sequence ID" value="NZ_WHNZ01000074.1"/>
</dbReference>
<dbReference type="InterPro" id="IPR040633">
    <property type="entry name" value="Gal_mutarotas_3"/>
</dbReference>
<keyword evidence="1" id="KW-0732">Signal</keyword>
<dbReference type="Pfam" id="PF17451">
    <property type="entry name" value="Glyco_hyd_101C"/>
    <property type="match status" value="1"/>
</dbReference>
<dbReference type="InterPro" id="IPR013320">
    <property type="entry name" value="ConA-like_dom_sf"/>
</dbReference>
<evidence type="ECO:0000256" key="1">
    <source>
        <dbReference type="SAM" id="SignalP"/>
    </source>
</evidence>
<accession>A0ABX1ZVF2</accession>
<evidence type="ECO:0000313" key="3">
    <source>
        <dbReference type="EMBL" id="NOV03977.1"/>
    </source>
</evidence>
<dbReference type="InterPro" id="IPR002105">
    <property type="entry name" value="Dockerin_1_rpt"/>
</dbReference>
<dbReference type="SUPFAM" id="SSF63446">
    <property type="entry name" value="Type I dockerin domain"/>
    <property type="match status" value="1"/>
</dbReference>
<evidence type="ECO:0000313" key="4">
    <source>
        <dbReference type="Proteomes" id="UP000618579"/>
    </source>
</evidence>
<dbReference type="Gene3D" id="2.60.120.870">
    <property type="match status" value="1"/>
</dbReference>
<reference evidence="3 4" key="1">
    <citation type="submission" date="2019-10" db="EMBL/GenBank/DDBJ databases">
        <title>Description of Paenibacillus pedi sp. nov.</title>
        <authorList>
            <person name="Carlier A."/>
            <person name="Qi S."/>
        </authorList>
    </citation>
    <scope>NUCLEOTIDE SEQUENCE [LARGE SCALE GENOMIC DNA]</scope>
    <source>
        <strain evidence="3 4">LMG 31457</strain>
    </source>
</reference>
<dbReference type="Gene3D" id="3.20.20.80">
    <property type="entry name" value="Glycosidases"/>
    <property type="match status" value="1"/>
</dbReference>
<dbReference type="SUPFAM" id="SSF49373">
    <property type="entry name" value="Invasin/intimin cell-adhesion fragments"/>
    <property type="match status" value="1"/>
</dbReference>
<dbReference type="InterPro" id="IPR025706">
    <property type="entry name" value="Endoa_GalNAc"/>
</dbReference>
<dbReference type="InterPro" id="IPR036439">
    <property type="entry name" value="Dockerin_dom_sf"/>
</dbReference>
<dbReference type="CDD" id="cd14244">
    <property type="entry name" value="GH_101_like"/>
    <property type="match status" value="1"/>
</dbReference>
<dbReference type="CDD" id="cd14254">
    <property type="entry name" value="Dockerin_II"/>
    <property type="match status" value="1"/>
</dbReference>
<comment type="caution">
    <text evidence="3">The sequence shown here is derived from an EMBL/GenBank/DDBJ whole genome shotgun (WGS) entry which is preliminary data.</text>
</comment>
<evidence type="ECO:0000259" key="2">
    <source>
        <dbReference type="PROSITE" id="PS51766"/>
    </source>
</evidence>
<dbReference type="Gene3D" id="2.70.98.10">
    <property type="match status" value="1"/>
</dbReference>
<dbReference type="InterPro" id="IPR014718">
    <property type="entry name" value="GH-type_carb-bd"/>
</dbReference>
<dbReference type="Pfam" id="PF12905">
    <property type="entry name" value="Glyco_hydro_101"/>
    <property type="match status" value="1"/>
</dbReference>
<feature type="chain" id="PRO_5046993976" description="Dockerin domain-containing protein" evidence="1">
    <location>
        <begin position="27"/>
        <end position="1484"/>
    </location>
</feature>
<proteinExistence type="predicted"/>
<keyword evidence="4" id="KW-1185">Reference proteome</keyword>
<dbReference type="CDD" id="cd08547">
    <property type="entry name" value="Type_II_cohesin"/>
    <property type="match status" value="1"/>
</dbReference>
<dbReference type="Pfam" id="PF17974">
    <property type="entry name" value="GalBD_like"/>
    <property type="match status" value="1"/>
</dbReference>
<dbReference type="Gene3D" id="2.60.120.260">
    <property type="entry name" value="Galactose-binding domain-like"/>
    <property type="match status" value="2"/>
</dbReference>
<sequence length="1484" mass="161117">MKSRNRKLKKSVTVSLALLTALQMYAAVPSRTVLAADGEAYFQDYNNGQIGGWKKTSGSATFSVVNNMLKVVTSGVTLMVDDNSPSYQNAELETKLRVESGQGRYGFLFRYVDVNNFAGVVYDNGNWLYYYYKNGVESYGTIASKSMSTNQTYDIKIRYVDSDIILWIDGEKVAAATVGGMPSAPGKIGMRTWFDSKTLYLDDTKLTPYTKPTAPQPDPNAVNYVLESGTLKAEVDSTFPRVDNYVWKATGAVMNGQKNYLYAVKINGEEYWPKTTAVKAGNSVIYTMNVEELAVQMKVKLEVVDNTLDMKFTDIQENGTTKVKTIEFPNHSLVSVSSAQPKAQETAAWFTGEWNKVFEEYNDLKNGAQNLNPSGRTFGFVNSDKLAATIVNNVINGNDKVRASVTDAAPGEKIASLANGAWTYRESMVAPAPEALPWSKVIITPDANNDGVVDWQDGAIVYRSHSDMPYGSNMIKDNISWISMNIATTGMPFLRSLDNGKKISHLTDGFGQIVLQKGYQAEGHDDSHPDYGGHIGIRQGGKEDFNYFLTEGKKYNIKGGVHINATEYHLDAFQTKMANLIQPLSKGWGWLDQAYYVDQRKDIESGELKRRLDMLKADTGDNLDFVYVDVYTGAGWNAKKLSDYINGNGWMLGTEFAGPLQEQAAWVHWGTDPGYPNQGDDSKIVRFIRNTNVDGFMSDPLLKGNKQSGVGYWQPNSQFYSYQEVTKTFFNQNLPTKYMQYFPITKMTNDRVDFEGNVSVARSAADGKIHLSKDGNDIAIMTDSSNVTNSTVFIPWDPVKEDKIYHWNPTGGSTTWKLPASWGQVQTAKLYKLTDVGRVLVGDVNAANGQVTLTADPNVGYVLYKTAAPQEPETVWGAGSAVKDPGFDSHQWGTWNKSSSAGTTDHISFKKNSNADDYLEVKGPQDAKVQQVITGLEPGKTYSASVWVNVNGADRKSSISVKQGDTEVSNYLEDTKLKYFAPQHKYYNTNFQRVKVNFDAVGTTATLALNVVPGDATVSFDDVRIWKNPGKTDATGTVLNEDFENVDEAWGPFVYAKAGSVQTHMVETNGNQEKSYVLDGRFSLKTNEGGAGEWLRTLPQTLRLETNKTYHLTMQAKADVANQYTVAVRVNDNGTIRDLATKTLPAGASAVDLTFTTDNAKNAYLAIVKGADNSSAELGGQLVVDNIRVTDETVSAVTGVVLDKTAVSVGEGQTVELKATVQPENATNKNVAWASSDATIAKVEVVDGKAIVTGLKAGSAAITATTADGNFHATAQVTVTKVITVPATTLLVSPTTVQTGQTFTVRVGLTDVTQAVYAQDLTIAYDASLMEYVSAGSAQTGISIVSKSDASPGSVRFIVASQGAGHAISGSGDVLELTFKAKDILQPAAGRIAVTQALLGDAMGHETSATLGSGNVSIVTPPPGVPGDVNGDNRVSIGDLAMIAANYGKDSSSPDWELVKKADVTGDNKIDIDDLVKVARLIIE</sequence>